<evidence type="ECO:0000313" key="6">
    <source>
        <dbReference type="Proteomes" id="UP000242763"/>
    </source>
</evidence>
<dbReference type="Proteomes" id="UP000242763">
    <property type="component" value="Unassembled WGS sequence"/>
</dbReference>
<evidence type="ECO:0000313" key="5">
    <source>
        <dbReference type="EMBL" id="SFI43143.1"/>
    </source>
</evidence>
<dbReference type="OrthoDB" id="9761586at2"/>
<dbReference type="InterPro" id="IPR002821">
    <property type="entry name" value="Hydantoinase_A"/>
</dbReference>
<dbReference type="PANTHER" id="PTHR11365">
    <property type="entry name" value="5-OXOPROLINASE RELATED"/>
    <property type="match status" value="1"/>
</dbReference>
<sequence length="1120" mass="115736">MNLLGIDIGASTIDLALSTGGTVRKMKLPHKGTESSTAILEAIGFASEHWSVSLTALDEIRVGSTGALNHVLSGNVSPIGLLTTRGFADTLALARQNRVDLYDPVARSPSPHFLVDRAAIHEIDGRIGPDGREIDPLALDQIRDAALALQRAGAKAIAVCFLFSYLDPAHENACAAALAKAVPDLPVVLSHQCDPYAREYERMVSACLEAALVPSQRASLDALEHSLRDQGFRGRLAFAESRGALQDPEVAKKHVTSTILGGPAAATLTATQLMNDAQIEQAIAIDAGSVSTDIVALTRAGASTTTHGVVAGVPVRIPMADIESIALGGSSRLKSLSPQTTFAADADKDSPTITDALIGLGLLDSALAQGSHERIARAASAANTTPASLCEAIRDAAADRIADAVIRYAAGRNIDPAATALVASGGLGKILACDIADRTGARDVVIGHHGEVAGALGLLSARTLAEEVRILNVPLAQIDETDLGGFAGASPASGAQTQLVATLAPNAFMHPVELPLPPAPTGADLRAAFDAYHIDRFGAASREPGHVFSIARRVYGAAPMCHDHESKASQAPAAPAHWQSRHSGSFFRFQRTSEATSLRIETLQMRLNAIAQSMQETLFRTAVSAVVREGNDAAAALLSPDGELIALSDAIPLLLGALDGSTRAILARFPAQDMREGDLYLMNDPFLGGTHLPDLTVVRPVFSGGRLIAFAASILHHQDIGGMRAGSVPPDAVEIFQEGLRLPPVLMGRNGQIDQHIVDLIHANSRAPATVLGDLSSQVRAAAEAAQSLTALATECGTDVLVDGIGECLDRGEALAHETIASMAPGPHAARENLDPTPGLPQVTINLALSCGDGKLHADFTGTSPQVAAPINCVRSGPFAASFYSLLSALGPTVFRNGGVVRRIHLELPQGCAINASPPAAVNARMGIVRATTSALLQALAKALPAKMPAANSGMSYVLAFSGNGVDGKRFIVTEIIAGGAGGGPDSDGAPGISTDVGNAMNMPAEALESQIPVRLVEAVVRRGSGGTGQLRGGDGIRRSYLALQDGIQVSLRGERFRSVPLGLLGGGSPQPSAATVVRSDGSVENLGTRSVPVLNTGDRLIVESCGGAGYGIAATEMPS</sequence>
<dbReference type="AlphaFoldDB" id="A0A1I3I5V4"/>
<feature type="domain" description="Hydantoinase/oxoprolinase N-terminal" evidence="4">
    <location>
        <begin position="4"/>
        <end position="179"/>
    </location>
</feature>
<dbReference type="GO" id="GO:0006749">
    <property type="term" value="P:glutathione metabolic process"/>
    <property type="evidence" value="ECO:0007669"/>
    <property type="project" value="TreeGrafter"/>
</dbReference>
<name>A0A1I3I5V4_9HYPH</name>
<dbReference type="InterPro" id="IPR045079">
    <property type="entry name" value="Oxoprolinase-like"/>
</dbReference>
<comment type="similarity">
    <text evidence="1">Belongs to the oxoprolinase family.</text>
</comment>
<accession>A0A1I3I5V4</accession>
<keyword evidence="6" id="KW-1185">Reference proteome</keyword>
<dbReference type="Pfam" id="PF01968">
    <property type="entry name" value="Hydantoinase_A"/>
    <property type="match status" value="1"/>
</dbReference>
<dbReference type="Pfam" id="PF02538">
    <property type="entry name" value="Hydantoinase_B"/>
    <property type="match status" value="1"/>
</dbReference>
<dbReference type="PANTHER" id="PTHR11365:SF23">
    <property type="entry name" value="HYPOTHETICAL 5-OXOPROLINASE (EUROFUNG)-RELATED"/>
    <property type="match status" value="1"/>
</dbReference>
<dbReference type="RefSeq" id="WP_091517974.1">
    <property type="nucleotide sequence ID" value="NZ_FORF01000002.1"/>
</dbReference>
<protein>
    <submittedName>
        <fullName evidence="5">N-methylhydantoinase B/oxoprolinase/acetone carboxylase, alpha subunit</fullName>
    </submittedName>
</protein>
<gene>
    <name evidence="5" type="ORF">SAMN03080618_00402</name>
</gene>
<proteinExistence type="inferred from homology"/>
<dbReference type="EMBL" id="FORF01000002">
    <property type="protein sequence ID" value="SFI43143.1"/>
    <property type="molecule type" value="Genomic_DNA"/>
</dbReference>
<dbReference type="GO" id="GO:0005829">
    <property type="term" value="C:cytosol"/>
    <property type="evidence" value="ECO:0007669"/>
    <property type="project" value="TreeGrafter"/>
</dbReference>
<evidence type="ECO:0000259" key="3">
    <source>
        <dbReference type="Pfam" id="PF02538"/>
    </source>
</evidence>
<dbReference type="InterPro" id="IPR003692">
    <property type="entry name" value="Hydantoinase_B"/>
</dbReference>
<dbReference type="GO" id="GO:0017168">
    <property type="term" value="F:5-oxoprolinase (ATP-hydrolyzing) activity"/>
    <property type="evidence" value="ECO:0007669"/>
    <property type="project" value="TreeGrafter"/>
</dbReference>
<feature type="domain" description="Hydantoinase B/oxoprolinase" evidence="3">
    <location>
        <begin position="599"/>
        <end position="1112"/>
    </location>
</feature>
<dbReference type="Pfam" id="PF05378">
    <property type="entry name" value="Hydant_A_N"/>
    <property type="match status" value="1"/>
</dbReference>
<feature type="domain" description="Hydantoinase A/oxoprolinase" evidence="2">
    <location>
        <begin position="202"/>
        <end position="466"/>
    </location>
</feature>
<dbReference type="STRING" id="1121003.SAMN03080618_00402"/>
<organism evidence="5 6">
    <name type="scientific">Aquamicrobium aerolatum DSM 21857</name>
    <dbReference type="NCBI Taxonomy" id="1121003"/>
    <lineage>
        <taxon>Bacteria</taxon>
        <taxon>Pseudomonadati</taxon>
        <taxon>Pseudomonadota</taxon>
        <taxon>Alphaproteobacteria</taxon>
        <taxon>Hyphomicrobiales</taxon>
        <taxon>Phyllobacteriaceae</taxon>
        <taxon>Aerobium</taxon>
    </lineage>
</organism>
<reference evidence="6" key="1">
    <citation type="submission" date="2016-10" db="EMBL/GenBank/DDBJ databases">
        <authorList>
            <person name="Varghese N."/>
            <person name="Submissions S."/>
        </authorList>
    </citation>
    <scope>NUCLEOTIDE SEQUENCE [LARGE SCALE GENOMIC DNA]</scope>
    <source>
        <strain evidence="6">DSM 21857</strain>
    </source>
</reference>
<dbReference type="InterPro" id="IPR008040">
    <property type="entry name" value="Hydant_A_N"/>
</dbReference>
<evidence type="ECO:0000259" key="2">
    <source>
        <dbReference type="Pfam" id="PF01968"/>
    </source>
</evidence>
<evidence type="ECO:0000256" key="1">
    <source>
        <dbReference type="ARBA" id="ARBA00010403"/>
    </source>
</evidence>
<evidence type="ECO:0000259" key="4">
    <source>
        <dbReference type="Pfam" id="PF05378"/>
    </source>
</evidence>